<dbReference type="RefSeq" id="WP_183585876.1">
    <property type="nucleotide sequence ID" value="NZ_JACHCA010000002.1"/>
</dbReference>
<keyword evidence="4 5" id="KW-0472">Membrane</keyword>
<feature type="transmembrane region" description="Helical" evidence="5">
    <location>
        <begin position="438"/>
        <end position="460"/>
    </location>
</feature>
<evidence type="ECO:0000256" key="1">
    <source>
        <dbReference type="ARBA" id="ARBA00004141"/>
    </source>
</evidence>
<dbReference type="CDD" id="cd17321">
    <property type="entry name" value="MFS_MMR_MDR_like"/>
    <property type="match status" value="1"/>
</dbReference>
<dbReference type="GO" id="GO:0022857">
    <property type="term" value="F:transmembrane transporter activity"/>
    <property type="evidence" value="ECO:0007669"/>
    <property type="project" value="InterPro"/>
</dbReference>
<evidence type="ECO:0000313" key="8">
    <source>
        <dbReference type="Proteomes" id="UP000548326"/>
    </source>
</evidence>
<proteinExistence type="predicted"/>
<dbReference type="InterPro" id="IPR011701">
    <property type="entry name" value="MFS"/>
</dbReference>
<dbReference type="PANTHER" id="PTHR42718">
    <property type="entry name" value="MAJOR FACILITATOR SUPERFAMILY MULTIDRUG TRANSPORTER MFSC"/>
    <property type="match status" value="1"/>
</dbReference>
<feature type="transmembrane region" description="Helical" evidence="5">
    <location>
        <begin position="44"/>
        <end position="64"/>
    </location>
</feature>
<organism evidence="7 8">
    <name type="scientific">Mucilaginibacter lappiensis</name>
    <dbReference type="NCBI Taxonomy" id="354630"/>
    <lineage>
        <taxon>Bacteria</taxon>
        <taxon>Pseudomonadati</taxon>
        <taxon>Bacteroidota</taxon>
        <taxon>Sphingobacteriia</taxon>
        <taxon>Sphingobacteriales</taxon>
        <taxon>Sphingobacteriaceae</taxon>
        <taxon>Mucilaginibacter</taxon>
    </lineage>
</organism>
<keyword evidence="3 5" id="KW-1133">Transmembrane helix</keyword>
<feature type="transmembrane region" description="Helical" evidence="5">
    <location>
        <begin position="226"/>
        <end position="246"/>
    </location>
</feature>
<dbReference type="InterPro" id="IPR036259">
    <property type="entry name" value="MFS_trans_sf"/>
</dbReference>
<dbReference type="PANTHER" id="PTHR42718:SF39">
    <property type="entry name" value="ACTINORHODIN TRANSPORTER-RELATED"/>
    <property type="match status" value="1"/>
</dbReference>
<evidence type="ECO:0000313" key="7">
    <source>
        <dbReference type="EMBL" id="MBB6126769.1"/>
    </source>
</evidence>
<accession>A0A841J6F3</accession>
<dbReference type="PRINTS" id="PR01036">
    <property type="entry name" value="TCRTETB"/>
</dbReference>
<keyword evidence="2 5" id="KW-0812">Transmembrane</keyword>
<feature type="transmembrane region" description="Helical" evidence="5">
    <location>
        <begin position="273"/>
        <end position="296"/>
    </location>
</feature>
<reference evidence="7 8" key="1">
    <citation type="submission" date="2020-08" db="EMBL/GenBank/DDBJ databases">
        <title>Genomic Encyclopedia of Type Strains, Phase IV (KMG-V): Genome sequencing to study the core and pangenomes of soil and plant-associated prokaryotes.</title>
        <authorList>
            <person name="Whitman W."/>
        </authorList>
    </citation>
    <scope>NUCLEOTIDE SEQUENCE [LARGE SCALE GENOMIC DNA]</scope>
    <source>
        <strain evidence="7 8">MP601</strain>
    </source>
</reference>
<evidence type="ECO:0000256" key="4">
    <source>
        <dbReference type="ARBA" id="ARBA00023136"/>
    </source>
</evidence>
<feature type="transmembrane region" description="Helical" evidence="5">
    <location>
        <begin position="409"/>
        <end position="426"/>
    </location>
</feature>
<feature type="transmembrane region" description="Helical" evidence="5">
    <location>
        <begin position="364"/>
        <end position="388"/>
    </location>
</feature>
<evidence type="ECO:0000256" key="2">
    <source>
        <dbReference type="ARBA" id="ARBA00022692"/>
    </source>
</evidence>
<evidence type="ECO:0000256" key="5">
    <source>
        <dbReference type="SAM" id="Phobius"/>
    </source>
</evidence>
<evidence type="ECO:0000256" key="3">
    <source>
        <dbReference type="ARBA" id="ARBA00022989"/>
    </source>
</evidence>
<feature type="transmembrane region" description="Helical" evidence="5">
    <location>
        <begin position="336"/>
        <end position="358"/>
    </location>
</feature>
<sequence length="471" mass="51968">MNKQISRWFLLIILSSAVFLSVIDIFIVNVAIPSIKRGIHGSDSDIQLVIVLYLLGYAAFLITGGRAGDHYGKKNVFIVSMLLFVVTSCLCGFSQTAWQINTSRFLQGISAAFMIPQSITYIQVLFPLHHDRIRALGIYGSIAGTASVIGQFLGGLLPDIHFLMDGWRLIFLINLPLGLIAVILAAIFLKDTPTEKKSRFDLSGVSLLTLALIALIYPLVRGPELHWPWWSMASIALSLLLLYLFVLDQRRKLHNGHEPLVDVRLFSFKDFNIGLCAVLFYFMVQDTYFLINVILFQNGFGISSSETGIFFVFQGVGYVLASLLSLRLVPLYGKRVLQAGVLIMVTALLFHLVFLNSVTVSRYVLLPVLFIYGTGCGSVLPSLLTMALKSIPTQFAGAASGTFSTFQQTAIALGIGIVGGIFFYRLSDDTSLAGYVSAYRLATSINIFLLAIVSLFLFLLPDKSQEKLFKP</sequence>
<feature type="domain" description="Major facilitator superfamily (MFS) profile" evidence="6">
    <location>
        <begin position="10"/>
        <end position="465"/>
    </location>
</feature>
<protein>
    <submittedName>
        <fullName evidence="7">MFS family permease</fullName>
    </submittedName>
</protein>
<dbReference type="Pfam" id="PF07690">
    <property type="entry name" value="MFS_1"/>
    <property type="match status" value="1"/>
</dbReference>
<feature type="transmembrane region" description="Helical" evidence="5">
    <location>
        <begin position="104"/>
        <end position="124"/>
    </location>
</feature>
<feature type="transmembrane region" description="Helical" evidence="5">
    <location>
        <begin position="200"/>
        <end position="220"/>
    </location>
</feature>
<dbReference type="SUPFAM" id="SSF103473">
    <property type="entry name" value="MFS general substrate transporter"/>
    <property type="match status" value="1"/>
</dbReference>
<comment type="caution">
    <text evidence="7">The sequence shown here is derived from an EMBL/GenBank/DDBJ whole genome shotgun (WGS) entry which is preliminary data.</text>
</comment>
<dbReference type="EMBL" id="JACHCA010000002">
    <property type="protein sequence ID" value="MBB6126769.1"/>
    <property type="molecule type" value="Genomic_DNA"/>
</dbReference>
<feature type="transmembrane region" description="Helical" evidence="5">
    <location>
        <begin position="136"/>
        <end position="157"/>
    </location>
</feature>
<feature type="transmembrane region" description="Helical" evidence="5">
    <location>
        <begin position="76"/>
        <end position="98"/>
    </location>
</feature>
<dbReference type="Gene3D" id="1.20.1720.10">
    <property type="entry name" value="Multidrug resistance protein D"/>
    <property type="match status" value="2"/>
</dbReference>
<feature type="transmembrane region" description="Helical" evidence="5">
    <location>
        <begin position="169"/>
        <end position="188"/>
    </location>
</feature>
<dbReference type="InterPro" id="IPR020846">
    <property type="entry name" value="MFS_dom"/>
</dbReference>
<gene>
    <name evidence="7" type="ORF">HDF22_000874</name>
</gene>
<feature type="transmembrane region" description="Helical" evidence="5">
    <location>
        <begin position="9"/>
        <end position="32"/>
    </location>
</feature>
<dbReference type="AlphaFoldDB" id="A0A841J6F3"/>
<dbReference type="GO" id="GO:0016020">
    <property type="term" value="C:membrane"/>
    <property type="evidence" value="ECO:0007669"/>
    <property type="project" value="UniProtKB-SubCell"/>
</dbReference>
<evidence type="ECO:0000259" key="6">
    <source>
        <dbReference type="PROSITE" id="PS50850"/>
    </source>
</evidence>
<name>A0A841J6F3_9SPHI</name>
<dbReference type="Proteomes" id="UP000548326">
    <property type="component" value="Unassembled WGS sequence"/>
</dbReference>
<comment type="subcellular location">
    <subcellularLocation>
        <location evidence="1">Membrane</location>
        <topology evidence="1">Multi-pass membrane protein</topology>
    </subcellularLocation>
</comment>
<feature type="transmembrane region" description="Helical" evidence="5">
    <location>
        <begin position="308"/>
        <end position="329"/>
    </location>
</feature>
<dbReference type="PROSITE" id="PS50850">
    <property type="entry name" value="MFS"/>
    <property type="match status" value="1"/>
</dbReference>